<sequence length="10" mass="1160">KNSHDISTRC</sequence>
<name>R0F112_9BRAS</name>
<protein>
    <submittedName>
        <fullName evidence="1">Uncharacterized protein</fullName>
    </submittedName>
</protein>
<feature type="non-terminal residue" evidence="1">
    <location>
        <position position="1"/>
    </location>
</feature>
<accession>R0F112</accession>
<reference evidence="2" key="1">
    <citation type="journal article" date="2013" name="Nat. Genet.">
        <title>The Capsella rubella genome and the genomic consequences of rapid mating system evolution.</title>
        <authorList>
            <person name="Slotte T."/>
            <person name="Hazzouri K.M."/>
            <person name="Agren J.A."/>
            <person name="Koenig D."/>
            <person name="Maumus F."/>
            <person name="Guo Y.L."/>
            <person name="Steige K."/>
            <person name="Platts A.E."/>
            <person name="Escobar J.S."/>
            <person name="Newman L.K."/>
            <person name="Wang W."/>
            <person name="Mandakova T."/>
            <person name="Vello E."/>
            <person name="Smith L.M."/>
            <person name="Henz S.R."/>
            <person name="Steffen J."/>
            <person name="Takuno S."/>
            <person name="Brandvain Y."/>
            <person name="Coop G."/>
            <person name="Andolfatto P."/>
            <person name="Hu T.T."/>
            <person name="Blanchette M."/>
            <person name="Clark R.M."/>
            <person name="Quesneville H."/>
            <person name="Nordborg M."/>
            <person name="Gaut B.S."/>
            <person name="Lysak M.A."/>
            <person name="Jenkins J."/>
            <person name="Grimwood J."/>
            <person name="Chapman J."/>
            <person name="Prochnik S."/>
            <person name="Shu S."/>
            <person name="Rokhsar D."/>
            <person name="Schmutz J."/>
            <person name="Weigel D."/>
            <person name="Wright S.I."/>
        </authorList>
    </citation>
    <scope>NUCLEOTIDE SEQUENCE [LARGE SCALE GENOMIC DNA]</scope>
    <source>
        <strain evidence="2">cv. Monte Gargano</strain>
    </source>
</reference>
<gene>
    <name evidence="1" type="ORF">CARUB_v100277372mg</name>
</gene>
<feature type="non-terminal residue" evidence="1">
    <location>
        <position position="10"/>
    </location>
</feature>
<evidence type="ECO:0000313" key="2">
    <source>
        <dbReference type="Proteomes" id="UP000029121"/>
    </source>
</evidence>
<dbReference type="EMBL" id="KB870812">
    <property type="protein sequence ID" value="EOA15317.1"/>
    <property type="molecule type" value="Genomic_DNA"/>
</dbReference>
<dbReference type="Proteomes" id="UP000029121">
    <property type="component" value="Unassembled WGS sequence"/>
</dbReference>
<proteinExistence type="predicted"/>
<evidence type="ECO:0000313" key="1">
    <source>
        <dbReference type="EMBL" id="EOA15317.1"/>
    </source>
</evidence>
<keyword evidence="2" id="KW-1185">Reference proteome</keyword>
<organism evidence="1 2">
    <name type="scientific">Capsella rubella</name>
    <dbReference type="NCBI Taxonomy" id="81985"/>
    <lineage>
        <taxon>Eukaryota</taxon>
        <taxon>Viridiplantae</taxon>
        <taxon>Streptophyta</taxon>
        <taxon>Embryophyta</taxon>
        <taxon>Tracheophyta</taxon>
        <taxon>Spermatophyta</taxon>
        <taxon>Magnoliopsida</taxon>
        <taxon>eudicotyledons</taxon>
        <taxon>Gunneridae</taxon>
        <taxon>Pentapetalae</taxon>
        <taxon>rosids</taxon>
        <taxon>malvids</taxon>
        <taxon>Brassicales</taxon>
        <taxon>Brassicaceae</taxon>
        <taxon>Camelineae</taxon>
        <taxon>Capsella</taxon>
    </lineage>
</organism>